<evidence type="ECO:0008006" key="4">
    <source>
        <dbReference type="Google" id="ProtNLM"/>
    </source>
</evidence>
<organism evidence="2 3">
    <name type="scientific">Polysphondylium violaceum</name>
    <dbReference type="NCBI Taxonomy" id="133409"/>
    <lineage>
        <taxon>Eukaryota</taxon>
        <taxon>Amoebozoa</taxon>
        <taxon>Evosea</taxon>
        <taxon>Eumycetozoa</taxon>
        <taxon>Dictyostelia</taxon>
        <taxon>Dictyosteliales</taxon>
        <taxon>Dictyosteliaceae</taxon>
        <taxon>Polysphondylium</taxon>
    </lineage>
</organism>
<dbReference type="AlphaFoldDB" id="A0A8J4Q3E2"/>
<evidence type="ECO:0000256" key="1">
    <source>
        <dbReference type="SAM" id="SignalP"/>
    </source>
</evidence>
<feature type="chain" id="PRO_5035316313" description="PKD domain-containing protein" evidence="1">
    <location>
        <begin position="26"/>
        <end position="276"/>
    </location>
</feature>
<proteinExistence type="predicted"/>
<feature type="signal peptide" evidence="1">
    <location>
        <begin position="1"/>
        <end position="25"/>
    </location>
</feature>
<protein>
    <recommendedName>
        <fullName evidence="4">PKD domain-containing protein</fullName>
    </recommendedName>
</protein>
<dbReference type="EMBL" id="AJWJ01000014">
    <property type="protein sequence ID" value="KAF2077995.1"/>
    <property type="molecule type" value="Genomic_DNA"/>
</dbReference>
<name>A0A8J4Q3E2_9MYCE</name>
<reference evidence="2" key="1">
    <citation type="submission" date="2020-01" db="EMBL/GenBank/DDBJ databases">
        <title>Development of genomics and gene disruption for Polysphondylium violaceum indicates a role for the polyketide synthase stlB in stalk morphogenesis.</title>
        <authorList>
            <person name="Narita B."/>
            <person name="Kawabe Y."/>
            <person name="Kin K."/>
            <person name="Saito T."/>
            <person name="Gibbs R."/>
            <person name="Kuspa A."/>
            <person name="Muzny D."/>
            <person name="Queller D."/>
            <person name="Richards S."/>
            <person name="Strassman J."/>
            <person name="Sucgang R."/>
            <person name="Worley K."/>
            <person name="Schaap P."/>
        </authorList>
    </citation>
    <scope>NUCLEOTIDE SEQUENCE</scope>
    <source>
        <strain evidence="2">QSvi11</strain>
    </source>
</reference>
<dbReference type="OrthoDB" id="24030at2759"/>
<accession>A0A8J4Q3E2</accession>
<evidence type="ECO:0000313" key="3">
    <source>
        <dbReference type="Proteomes" id="UP000695562"/>
    </source>
</evidence>
<dbReference type="Proteomes" id="UP000695562">
    <property type="component" value="Unassembled WGS sequence"/>
</dbReference>
<keyword evidence="3" id="KW-1185">Reference proteome</keyword>
<keyword evidence="1" id="KW-0732">Signal</keyword>
<sequence length="276" mass="30217">MHKSFFLTLFAILCIESLGFTAAQAVNGVGIYEVKPNLVIGSLSYTSGSSPTPLVTIPNSYYAPSSSQLSTYNYNTKILTMMVMKANVGGTFMAINCTGDKWTTHVGNTYTFEASFTGLASDQGPGNGVFATYSRPQSAEKNLLYVGYLLNLQMAISEDFVVRLGFANNKYPIIDTPLNFVWDPSTNTIIATVEMRDTDNQPQFALAFYDPVTYLFVISNMYGNSGDTFYSTTYLGAQNAYTFASSSSGNSLYTWDFSDGAFVSTRSYETQILAAF</sequence>
<gene>
    <name evidence="2" type="ORF">CYY_000719</name>
</gene>
<evidence type="ECO:0000313" key="2">
    <source>
        <dbReference type="EMBL" id="KAF2077995.1"/>
    </source>
</evidence>
<comment type="caution">
    <text evidence="2">The sequence shown here is derived from an EMBL/GenBank/DDBJ whole genome shotgun (WGS) entry which is preliminary data.</text>
</comment>